<dbReference type="PRINTS" id="PR00507">
    <property type="entry name" value="N12N6MTFRASE"/>
</dbReference>
<evidence type="ECO:0000256" key="1">
    <source>
        <dbReference type="ARBA" id="ARBA00011900"/>
    </source>
</evidence>
<dbReference type="Gene3D" id="3.40.50.150">
    <property type="entry name" value="Vaccinia Virus protein VP39"/>
    <property type="match status" value="1"/>
</dbReference>
<evidence type="ECO:0000256" key="6">
    <source>
        <dbReference type="ARBA" id="ARBA00023125"/>
    </source>
</evidence>
<evidence type="ECO:0000256" key="7">
    <source>
        <dbReference type="ARBA" id="ARBA00047942"/>
    </source>
</evidence>
<reference evidence="9" key="2">
    <citation type="submission" date="2021-09" db="EMBL/GenBank/DDBJ databases">
        <authorList>
            <person name="Gilroy R."/>
        </authorList>
    </citation>
    <scope>NUCLEOTIDE SEQUENCE</scope>
    <source>
        <strain evidence="9">ChiGjej2B2-7701</strain>
    </source>
</reference>
<protein>
    <recommendedName>
        <fullName evidence="1">site-specific DNA-methyltransferase (adenine-specific)</fullName>
        <ecNumber evidence="1">2.1.1.72</ecNumber>
    </recommendedName>
</protein>
<dbReference type="InterPro" id="IPR050953">
    <property type="entry name" value="N4_N6_ade-DNA_methylase"/>
</dbReference>
<keyword evidence="2 9" id="KW-0489">Methyltransferase</keyword>
<dbReference type="SUPFAM" id="SSF53335">
    <property type="entry name" value="S-adenosyl-L-methionine-dependent methyltransferases"/>
    <property type="match status" value="1"/>
</dbReference>
<gene>
    <name evidence="9" type="ORF">K8U80_08035</name>
</gene>
<dbReference type="InterPro" id="IPR011639">
    <property type="entry name" value="MethylTrfase_TaqI-like_dom"/>
</dbReference>
<sequence length="506" mass="57525">MSDLYEKTYNPDVLSCLANLSNDEVFTPPDVANQMLDMLPDSIWGDPEATFLDPACKSGVFLREIAKRLGKGLEPIIPDREERIDHIFKNQLFGIAITELTSLLSRRSVYCSKYPNCKYSIVEFDTPEGNIRFRQCEHTWVNGRCKFCGAAQSELDRNEALETHAYEFIHTTDLEDMLPMKFDVIVGNPPYQLNDGGGSGTSAAPIYHRFIQQAIKLNPRYLTMIVPSRWFSGGKGLDAFRSEMLHDERLCEIHDYLEASDCFPGVQIKGGVCYFLWDRNHHGNCLITTHRGNTHNEPMERPLLEPGNDILIRYNEAIPIFHKVMNRTDTTLDSIISSRRPFGLTSKYRGHEKQNDGDLILYQNGGKAYVSRTEITDNGCAYAWKVLIPFLGPGNDNFPHMILGKPFISAPGEVSTETYLTIGPLNSKSECENVISYISTRFLRFMVLLRKPSQNATRGVYSYVPIQDFSRSWTDSELYEMYGITKDEQMFIESLVKEMAVDGTSQ</sequence>
<organism evidence="9 10">
    <name type="scientific">Collinsella ihumii</name>
    <dbReference type="NCBI Taxonomy" id="1720204"/>
    <lineage>
        <taxon>Bacteria</taxon>
        <taxon>Bacillati</taxon>
        <taxon>Actinomycetota</taxon>
        <taxon>Coriobacteriia</taxon>
        <taxon>Coriobacteriales</taxon>
        <taxon>Coriobacteriaceae</taxon>
        <taxon>Collinsella</taxon>
    </lineage>
</organism>
<dbReference type="Pfam" id="PF07669">
    <property type="entry name" value="Eco57I"/>
    <property type="match status" value="1"/>
</dbReference>
<reference evidence="9" key="1">
    <citation type="journal article" date="2021" name="PeerJ">
        <title>Extensive microbial diversity within the chicken gut microbiome revealed by metagenomics and culture.</title>
        <authorList>
            <person name="Gilroy R."/>
            <person name="Ravi A."/>
            <person name="Getino M."/>
            <person name="Pursley I."/>
            <person name="Horton D.L."/>
            <person name="Alikhan N.F."/>
            <person name="Baker D."/>
            <person name="Gharbi K."/>
            <person name="Hall N."/>
            <person name="Watson M."/>
            <person name="Adriaenssens E.M."/>
            <person name="Foster-Nyarko E."/>
            <person name="Jarju S."/>
            <person name="Secka A."/>
            <person name="Antonio M."/>
            <person name="Oren A."/>
            <person name="Chaudhuri R.R."/>
            <person name="La Ragione R."/>
            <person name="Hildebrand F."/>
            <person name="Pallen M.J."/>
        </authorList>
    </citation>
    <scope>NUCLEOTIDE SEQUENCE</scope>
    <source>
        <strain evidence="9">ChiGjej2B2-7701</strain>
    </source>
</reference>
<dbReference type="EC" id="2.1.1.72" evidence="1"/>
<dbReference type="PROSITE" id="PS00092">
    <property type="entry name" value="N6_MTASE"/>
    <property type="match status" value="1"/>
</dbReference>
<dbReference type="EMBL" id="DYVF01000047">
    <property type="protein sequence ID" value="HJG31330.1"/>
    <property type="molecule type" value="Genomic_DNA"/>
</dbReference>
<dbReference type="GO" id="GO:0003677">
    <property type="term" value="F:DNA binding"/>
    <property type="evidence" value="ECO:0007669"/>
    <property type="project" value="UniProtKB-KW"/>
</dbReference>
<evidence type="ECO:0000259" key="8">
    <source>
        <dbReference type="Pfam" id="PF07669"/>
    </source>
</evidence>
<evidence type="ECO:0000256" key="2">
    <source>
        <dbReference type="ARBA" id="ARBA00022603"/>
    </source>
</evidence>
<evidence type="ECO:0000256" key="4">
    <source>
        <dbReference type="ARBA" id="ARBA00022691"/>
    </source>
</evidence>
<name>A0A921LRT8_9ACTN</name>
<dbReference type="AlphaFoldDB" id="A0A921LRT8"/>
<dbReference type="GO" id="GO:0032259">
    <property type="term" value="P:methylation"/>
    <property type="evidence" value="ECO:0007669"/>
    <property type="project" value="UniProtKB-KW"/>
</dbReference>
<dbReference type="InterPro" id="IPR002052">
    <property type="entry name" value="DNA_methylase_N6_adenine_CS"/>
</dbReference>
<comment type="catalytic activity">
    <reaction evidence="7">
        <text>a 2'-deoxyadenosine in DNA + S-adenosyl-L-methionine = an N(6)-methyl-2'-deoxyadenosine in DNA + S-adenosyl-L-homocysteine + H(+)</text>
        <dbReference type="Rhea" id="RHEA:15197"/>
        <dbReference type="Rhea" id="RHEA-COMP:12418"/>
        <dbReference type="Rhea" id="RHEA-COMP:12419"/>
        <dbReference type="ChEBI" id="CHEBI:15378"/>
        <dbReference type="ChEBI" id="CHEBI:57856"/>
        <dbReference type="ChEBI" id="CHEBI:59789"/>
        <dbReference type="ChEBI" id="CHEBI:90615"/>
        <dbReference type="ChEBI" id="CHEBI:90616"/>
        <dbReference type="EC" id="2.1.1.72"/>
    </reaction>
</comment>
<dbReference type="PANTHER" id="PTHR33841">
    <property type="entry name" value="DNA METHYLTRANSFERASE YEEA-RELATED"/>
    <property type="match status" value="1"/>
</dbReference>
<dbReference type="Proteomes" id="UP000746751">
    <property type="component" value="Unassembled WGS sequence"/>
</dbReference>
<dbReference type="GO" id="GO:0009307">
    <property type="term" value="P:DNA restriction-modification system"/>
    <property type="evidence" value="ECO:0007669"/>
    <property type="project" value="UniProtKB-KW"/>
</dbReference>
<keyword evidence="4" id="KW-0949">S-adenosyl-L-methionine</keyword>
<evidence type="ECO:0000256" key="5">
    <source>
        <dbReference type="ARBA" id="ARBA00022747"/>
    </source>
</evidence>
<dbReference type="GO" id="GO:0009007">
    <property type="term" value="F:site-specific DNA-methyltransferase (adenine-specific) activity"/>
    <property type="evidence" value="ECO:0007669"/>
    <property type="project" value="UniProtKB-EC"/>
</dbReference>
<comment type="caution">
    <text evidence="9">The sequence shown here is derived from an EMBL/GenBank/DDBJ whole genome shotgun (WGS) entry which is preliminary data.</text>
</comment>
<evidence type="ECO:0000256" key="3">
    <source>
        <dbReference type="ARBA" id="ARBA00022679"/>
    </source>
</evidence>
<keyword evidence="5" id="KW-0680">Restriction system</keyword>
<proteinExistence type="predicted"/>
<keyword evidence="6" id="KW-0238">DNA-binding</keyword>
<accession>A0A921LRT8</accession>
<dbReference type="InterPro" id="IPR029063">
    <property type="entry name" value="SAM-dependent_MTases_sf"/>
</dbReference>
<dbReference type="PANTHER" id="PTHR33841:SF6">
    <property type="entry name" value="TYPE II METHYLTRANSFERASE M.HINDII"/>
    <property type="match status" value="1"/>
</dbReference>
<evidence type="ECO:0000313" key="10">
    <source>
        <dbReference type="Proteomes" id="UP000746751"/>
    </source>
</evidence>
<keyword evidence="3" id="KW-0808">Transferase</keyword>
<feature type="domain" description="Type II methyltransferase M.TaqI-like" evidence="8">
    <location>
        <begin position="90"/>
        <end position="263"/>
    </location>
</feature>
<evidence type="ECO:0000313" key="9">
    <source>
        <dbReference type="EMBL" id="HJG31330.1"/>
    </source>
</evidence>